<gene>
    <name evidence="4" type="ORF">FHX39_000337</name>
</gene>
<feature type="compositionally biased region" description="Gly residues" evidence="1">
    <location>
        <begin position="153"/>
        <end position="163"/>
    </location>
</feature>
<feature type="transmembrane region" description="Helical" evidence="2">
    <location>
        <begin position="127"/>
        <end position="146"/>
    </location>
</feature>
<proteinExistence type="predicted"/>
<evidence type="ECO:0000313" key="4">
    <source>
        <dbReference type="EMBL" id="MBB3325393.1"/>
    </source>
</evidence>
<feature type="compositionally biased region" description="Low complexity" evidence="1">
    <location>
        <begin position="29"/>
        <end position="40"/>
    </location>
</feature>
<keyword evidence="2" id="KW-0812">Transmembrane</keyword>
<dbReference type="AlphaFoldDB" id="A0A7W5JSE6"/>
<dbReference type="Pfam" id="PF10708">
    <property type="entry name" value="DUF2510"/>
    <property type="match status" value="1"/>
</dbReference>
<keyword evidence="5" id="KW-1185">Reference proteome</keyword>
<dbReference type="Proteomes" id="UP000565572">
    <property type="component" value="Unassembled WGS sequence"/>
</dbReference>
<feature type="compositionally biased region" description="Low complexity" evidence="1">
    <location>
        <begin position="95"/>
        <end position="117"/>
    </location>
</feature>
<feature type="compositionally biased region" description="Low complexity" evidence="1">
    <location>
        <begin position="47"/>
        <end position="56"/>
    </location>
</feature>
<feature type="compositionally biased region" description="Gly residues" evidence="1">
    <location>
        <begin position="79"/>
        <end position="94"/>
    </location>
</feature>
<feature type="region of interest" description="Disordered" evidence="1">
    <location>
        <begin position="29"/>
        <end position="56"/>
    </location>
</feature>
<name>A0A7W5JSE6_9ACTN</name>
<evidence type="ECO:0000256" key="2">
    <source>
        <dbReference type="SAM" id="Phobius"/>
    </source>
</evidence>
<reference evidence="4 5" key="1">
    <citation type="submission" date="2020-08" db="EMBL/GenBank/DDBJ databases">
        <title>Sequencing the genomes of 1000 actinobacteria strains.</title>
        <authorList>
            <person name="Klenk H.-P."/>
        </authorList>
    </citation>
    <scope>NUCLEOTIDE SEQUENCE [LARGE SCALE GENOMIC DNA]</scope>
    <source>
        <strain evidence="4 5">DSM 11053</strain>
    </source>
</reference>
<comment type="caution">
    <text evidence="4">The sequence shown here is derived from an EMBL/GenBank/DDBJ whole genome shotgun (WGS) entry which is preliminary data.</text>
</comment>
<dbReference type="RefSeq" id="WP_332836620.1">
    <property type="nucleotide sequence ID" value="NZ_JACHZG010000001.1"/>
</dbReference>
<sequence length="354" mass="35884">MSATGGWYPDPGGGQGLYRYWDGRAWSAATTTDPSSAAPPQGLVNPGSAAGTAGSTAHANYGQGSYGQGSYGQSSYGQGASGQGGSAFGSGTAGAGRNPYGQATGQPGQAGQPPYAQFQKKSSGIRWWIGAGVLLVALVIVAVVAIRAATDGGGITAGGGGSGQASADQCPPERSDSPSAAQPPADGRVHGGPVSYPQLGSPWGAPKAETRVPFGVNVLSQDVPVQSNYDGRGGGWVASVLVGELQAGDGFFTPQQGSQIVVKCILGKFYGQNQVNSDVVTDKATTIDGHDAWVVESKLTFDIPGLQTKGERLIVAIVQAGTERSGLFYASIPDTTPELLQPARDALEQLQVDG</sequence>
<feature type="region of interest" description="Disordered" evidence="1">
    <location>
        <begin position="153"/>
        <end position="202"/>
    </location>
</feature>
<organism evidence="4 5">
    <name type="scientific">Microlunatus antarcticus</name>
    <dbReference type="NCBI Taxonomy" id="53388"/>
    <lineage>
        <taxon>Bacteria</taxon>
        <taxon>Bacillati</taxon>
        <taxon>Actinomycetota</taxon>
        <taxon>Actinomycetes</taxon>
        <taxon>Propionibacteriales</taxon>
        <taxon>Propionibacteriaceae</taxon>
        <taxon>Microlunatus</taxon>
    </lineage>
</organism>
<evidence type="ECO:0000256" key="1">
    <source>
        <dbReference type="SAM" id="MobiDB-lite"/>
    </source>
</evidence>
<keyword evidence="2" id="KW-0472">Membrane</keyword>
<protein>
    <recommendedName>
        <fullName evidence="3">DUF2510 domain-containing protein</fullName>
    </recommendedName>
</protein>
<feature type="domain" description="DUF2510" evidence="3">
    <location>
        <begin position="6"/>
        <end position="38"/>
    </location>
</feature>
<dbReference type="EMBL" id="JACHZG010000001">
    <property type="protein sequence ID" value="MBB3325393.1"/>
    <property type="molecule type" value="Genomic_DNA"/>
</dbReference>
<accession>A0A7W5JSE6</accession>
<dbReference type="InterPro" id="IPR018929">
    <property type="entry name" value="DUF2510"/>
</dbReference>
<evidence type="ECO:0000259" key="3">
    <source>
        <dbReference type="Pfam" id="PF10708"/>
    </source>
</evidence>
<evidence type="ECO:0000313" key="5">
    <source>
        <dbReference type="Proteomes" id="UP000565572"/>
    </source>
</evidence>
<keyword evidence="2" id="KW-1133">Transmembrane helix</keyword>
<feature type="region of interest" description="Disordered" evidence="1">
    <location>
        <begin position="72"/>
        <end position="117"/>
    </location>
</feature>